<gene>
    <name evidence="2" type="ORF">FB562_1532</name>
</gene>
<dbReference type="InterPro" id="IPR013830">
    <property type="entry name" value="SGNH_hydro"/>
</dbReference>
<dbReference type="Pfam" id="PF13472">
    <property type="entry name" value="Lipase_GDSL_2"/>
    <property type="match status" value="1"/>
</dbReference>
<proteinExistence type="predicted"/>
<dbReference type="SUPFAM" id="SSF52266">
    <property type="entry name" value="SGNH hydrolase"/>
    <property type="match status" value="1"/>
</dbReference>
<name>A0A542YK05_9MICO</name>
<organism evidence="2 3">
    <name type="scientific">Homoserinimonas aerilata</name>
    <dbReference type="NCBI Taxonomy" id="1162970"/>
    <lineage>
        <taxon>Bacteria</taxon>
        <taxon>Bacillati</taxon>
        <taxon>Actinomycetota</taxon>
        <taxon>Actinomycetes</taxon>
        <taxon>Micrococcales</taxon>
        <taxon>Microbacteriaceae</taxon>
        <taxon>Homoserinimonas</taxon>
    </lineage>
</organism>
<dbReference type="InterPro" id="IPR051532">
    <property type="entry name" value="Ester_Hydrolysis_Enzymes"/>
</dbReference>
<evidence type="ECO:0000259" key="1">
    <source>
        <dbReference type="Pfam" id="PF13472"/>
    </source>
</evidence>
<dbReference type="AlphaFoldDB" id="A0A542YK05"/>
<evidence type="ECO:0000313" key="2">
    <source>
        <dbReference type="EMBL" id="TQL48438.1"/>
    </source>
</evidence>
<evidence type="ECO:0000313" key="3">
    <source>
        <dbReference type="Proteomes" id="UP000317998"/>
    </source>
</evidence>
<dbReference type="OrthoDB" id="9805821at2"/>
<keyword evidence="3" id="KW-1185">Reference proteome</keyword>
<comment type="caution">
    <text evidence="2">The sequence shown here is derived from an EMBL/GenBank/DDBJ whole genome shotgun (WGS) entry which is preliminary data.</text>
</comment>
<sequence length="199" mass="21925">MENPDSDHPQTIAFVGDSLTASGDWAAWFSDADVLNFGVSGYTSDDVLASIGDIVQAAPHEILMLIGTNDLGLRRSVEHMVRNIESALVELRRELPGTRLLLQSILPRTREFSSDIQTANIHLRQFCATVRAQYLDLWPRFALADGSLDPQLSSDGLHLNQAGYDAWLDELRPALEALRGLPPMSRPIPVIGRETLGSH</sequence>
<reference evidence="2 3" key="1">
    <citation type="submission" date="2019-06" db="EMBL/GenBank/DDBJ databases">
        <title>Sequencing the genomes of 1000 actinobacteria strains.</title>
        <authorList>
            <person name="Klenk H.-P."/>
        </authorList>
    </citation>
    <scope>NUCLEOTIDE SEQUENCE [LARGE SCALE GENOMIC DNA]</scope>
    <source>
        <strain evidence="2 3">DSM 26477</strain>
    </source>
</reference>
<dbReference type="GO" id="GO:0004622">
    <property type="term" value="F:phosphatidylcholine lysophospholipase activity"/>
    <property type="evidence" value="ECO:0007669"/>
    <property type="project" value="TreeGrafter"/>
</dbReference>
<dbReference type="PANTHER" id="PTHR30383:SF5">
    <property type="entry name" value="SGNH HYDROLASE-TYPE ESTERASE DOMAIN-CONTAINING PROTEIN"/>
    <property type="match status" value="1"/>
</dbReference>
<protein>
    <submittedName>
        <fullName evidence="2">Lysophospholipase L1-like esterase</fullName>
    </submittedName>
</protein>
<dbReference type="Gene3D" id="3.40.50.1110">
    <property type="entry name" value="SGNH hydrolase"/>
    <property type="match status" value="1"/>
</dbReference>
<dbReference type="PANTHER" id="PTHR30383">
    <property type="entry name" value="THIOESTERASE 1/PROTEASE 1/LYSOPHOSPHOLIPASE L1"/>
    <property type="match status" value="1"/>
</dbReference>
<dbReference type="InterPro" id="IPR036514">
    <property type="entry name" value="SGNH_hydro_sf"/>
</dbReference>
<dbReference type="RefSeq" id="WP_141880542.1">
    <property type="nucleotide sequence ID" value="NZ_VFOM01000001.1"/>
</dbReference>
<dbReference type="EMBL" id="VFOM01000001">
    <property type="protein sequence ID" value="TQL48438.1"/>
    <property type="molecule type" value="Genomic_DNA"/>
</dbReference>
<dbReference type="Proteomes" id="UP000317998">
    <property type="component" value="Unassembled WGS sequence"/>
</dbReference>
<accession>A0A542YK05</accession>
<feature type="domain" description="SGNH hydrolase-type esterase" evidence="1">
    <location>
        <begin position="14"/>
        <end position="166"/>
    </location>
</feature>